<dbReference type="Proteomes" id="UP000824881">
    <property type="component" value="Unassembled WGS sequence"/>
</dbReference>
<name>A0ACB7IJH5_PLECO</name>
<reference evidence="1 2" key="1">
    <citation type="journal article" date="2021" name="Appl. Environ. Microbiol.">
        <title>Genetic linkage and physical mapping for an oyster mushroom Pleurotus cornucopiae and QTL analysis for the trait cap color.</title>
        <authorList>
            <person name="Zhang Y."/>
            <person name="Gao W."/>
            <person name="Sonnenberg A."/>
            <person name="Chen Q."/>
            <person name="Zhang J."/>
            <person name="Huang C."/>
        </authorList>
    </citation>
    <scope>NUCLEOTIDE SEQUENCE [LARGE SCALE GENOMIC DNA]</scope>
    <source>
        <strain evidence="1">CCMSSC00406</strain>
    </source>
</reference>
<gene>
    <name evidence="1" type="ORF">CCMSSC00406_0007272</name>
</gene>
<protein>
    <submittedName>
        <fullName evidence="1">Uncharacterized protein</fullName>
    </submittedName>
</protein>
<proteinExistence type="predicted"/>
<organism evidence="1 2">
    <name type="scientific">Pleurotus cornucopiae</name>
    <name type="common">Cornucopia mushroom</name>
    <dbReference type="NCBI Taxonomy" id="5321"/>
    <lineage>
        <taxon>Eukaryota</taxon>
        <taxon>Fungi</taxon>
        <taxon>Dikarya</taxon>
        <taxon>Basidiomycota</taxon>
        <taxon>Agaricomycotina</taxon>
        <taxon>Agaricomycetes</taxon>
        <taxon>Agaricomycetidae</taxon>
        <taxon>Agaricales</taxon>
        <taxon>Pleurotineae</taxon>
        <taxon>Pleurotaceae</taxon>
        <taxon>Pleurotus</taxon>
    </lineage>
</organism>
<evidence type="ECO:0000313" key="1">
    <source>
        <dbReference type="EMBL" id="KAG9218357.1"/>
    </source>
</evidence>
<comment type="caution">
    <text evidence="1">The sequence shown here is derived from an EMBL/GenBank/DDBJ whole genome shotgun (WGS) entry which is preliminary data.</text>
</comment>
<accession>A0ACB7IJH5</accession>
<sequence>MPAHHTTKENQGLVPKSSRPKPRPLKDKVQSQASKQPSDSPNGSNTIAAANLPPRSRPRRPPSTHMDLDLIPSQSPLQRRASNMVVDQPEPQQLHSNVQEHVNGNMDVVFTDVQHQGQGGYMDVDIFDPRSCPQGHIGNMDLDPPVDTLGTSTAQHGQFPDRYSVPIQPPRYFNSLELPPVQYPHLHPTPANMQVGQGLYMPATPGPGTMLKNDGWPQRPGTPLPTGPLAGMAATNSGSYVTREQYHALQADMLAREDALRAKLLAAEEAAEAMKPPSIPKTSNPILAIKKPKGEAGDSKRGFNLRSAMGLQADGFLYNDMLRAVRRNVERVRLDFDKPYRLQDHELLASVFKLGRKQFPYLTRERFPHDWAQAEMLKQYLKNSRRSDAKRARRRKANLGASSVASTSKRKLPAFEDDFDMDAGAHGNGSSQVHERPRVQDDEADEDQGNASQGSDDDDDIYN</sequence>
<dbReference type="EMBL" id="WQMT02000010">
    <property type="protein sequence ID" value="KAG9218357.1"/>
    <property type="molecule type" value="Genomic_DNA"/>
</dbReference>
<keyword evidence="2" id="KW-1185">Reference proteome</keyword>
<evidence type="ECO:0000313" key="2">
    <source>
        <dbReference type="Proteomes" id="UP000824881"/>
    </source>
</evidence>